<dbReference type="PANTHER" id="PTHR10728:SF40">
    <property type="entry name" value="PATATIN FAMILY PROTEIN"/>
    <property type="match status" value="1"/>
</dbReference>
<dbReference type="Pfam" id="PF01734">
    <property type="entry name" value="Patatin"/>
    <property type="match status" value="1"/>
</dbReference>
<keyword evidence="2" id="KW-0378">Hydrolase</keyword>
<dbReference type="EMBL" id="AP024238">
    <property type="protein sequence ID" value="BCO29629.1"/>
    <property type="molecule type" value="Genomic_DNA"/>
</dbReference>
<accession>A0ABM7MTB5</accession>
<keyword evidence="1 2" id="KW-0443">Lipid metabolism</keyword>
<dbReference type="PANTHER" id="PTHR10728">
    <property type="entry name" value="CYTOSOLIC PHOSPHOLIPASE A2"/>
    <property type="match status" value="1"/>
</dbReference>
<gene>
    <name evidence="4" type="ORF">MIZ03_4552</name>
</gene>
<feature type="domain" description="PNPLA" evidence="3">
    <location>
        <begin position="79"/>
        <end position="315"/>
    </location>
</feature>
<evidence type="ECO:0000259" key="3">
    <source>
        <dbReference type="PROSITE" id="PS51635"/>
    </source>
</evidence>
<dbReference type="InterPro" id="IPR002641">
    <property type="entry name" value="PNPLA_dom"/>
</dbReference>
<dbReference type="PROSITE" id="PS51635">
    <property type="entry name" value="PNPLA"/>
    <property type="match status" value="1"/>
</dbReference>
<protein>
    <recommendedName>
        <fullName evidence="3">PNPLA domain-containing protein</fullName>
    </recommendedName>
</protein>
<proteinExistence type="predicted"/>
<sequence length="479" mass="51998">MSSTKHVATPSDQPKVSLSVEQLSRRCHVAVVMALVLLLGACSTVRPWQNQPMRMSQDRAAAAQDTPVVGDPSMLMLVSMSGGGARAAAFGYGVLDALRQTQVHWQGRDSNLLDEIDVISGVSGGSIMATYFAAFGKEAFPAFEQQFLRKNFQDNLISYALKPTNLHDLTSPWFGRSNLLERRLDELFKSKTFADIQSRPGQPALLVSATDLSLGSNFEFTGRQFSLICSDLDSVPLSFAVAASSAVPIALSPLTLKNFNGECPQPMDLKVSTATDYRARLLRESQRSYLDATARPYIHLVDGGLADNLGLRSVLDRAQGDGGIRDAVRHISRNKIKKLVIIAVNAERDPSERIDTSDQVPSTGQVIDALLFGTGARATHETLGLLKDTAQAWRRELGRIAPDGDDPFAPDAQIHVINVNLRDAPDVIGRSFLLQIPTAFSVAPAEVGLLIDAGHHILQESPEFKALLESMRAVESADK</sequence>
<dbReference type="RefSeq" id="WP_223905832.1">
    <property type="nucleotide sequence ID" value="NZ_AP024238.1"/>
</dbReference>
<evidence type="ECO:0000313" key="4">
    <source>
        <dbReference type="EMBL" id="BCO29629.1"/>
    </source>
</evidence>
<feature type="active site" description="Proton acceptor" evidence="2">
    <location>
        <position position="302"/>
    </location>
</feature>
<evidence type="ECO:0000256" key="1">
    <source>
        <dbReference type="ARBA" id="ARBA00023098"/>
    </source>
</evidence>
<keyword evidence="2" id="KW-0442">Lipid degradation</keyword>
<comment type="caution">
    <text evidence="2">Lacks conserved residue(s) required for the propagation of feature annotation.</text>
</comment>
<organism evidence="4 5">
    <name type="scientific">Rhodoferax lithotrophicus</name>
    <dbReference type="NCBI Taxonomy" id="2798804"/>
    <lineage>
        <taxon>Bacteria</taxon>
        <taxon>Pseudomonadati</taxon>
        <taxon>Pseudomonadota</taxon>
        <taxon>Betaproteobacteria</taxon>
        <taxon>Burkholderiales</taxon>
        <taxon>Comamonadaceae</taxon>
        <taxon>Rhodoferax</taxon>
    </lineage>
</organism>
<feature type="short sequence motif" description="DGA/G" evidence="2">
    <location>
        <begin position="302"/>
        <end position="304"/>
    </location>
</feature>
<keyword evidence="5" id="KW-1185">Reference proteome</keyword>
<feature type="short sequence motif" description="GXSXG" evidence="2">
    <location>
        <begin position="121"/>
        <end position="125"/>
    </location>
</feature>
<evidence type="ECO:0000313" key="5">
    <source>
        <dbReference type="Proteomes" id="UP000824366"/>
    </source>
</evidence>
<dbReference type="Proteomes" id="UP000824366">
    <property type="component" value="Chromosome"/>
</dbReference>
<feature type="active site" description="Nucleophile" evidence="2">
    <location>
        <position position="123"/>
    </location>
</feature>
<reference evidence="4 5" key="1">
    <citation type="journal article" date="2021" name="Microbiol. Spectr.">
        <title>A Single Bacterium Capable of Oxidation and Reduction of Iron at Circumneutral pH.</title>
        <authorList>
            <person name="Kato S."/>
            <person name="Ohkuma M."/>
        </authorList>
    </citation>
    <scope>NUCLEOTIDE SEQUENCE [LARGE SCALE GENOMIC DNA]</scope>
    <source>
        <strain evidence="4 5">MIZ03</strain>
    </source>
</reference>
<evidence type="ECO:0000256" key="2">
    <source>
        <dbReference type="PROSITE-ProRule" id="PRU01161"/>
    </source>
</evidence>
<dbReference type="InterPro" id="IPR016035">
    <property type="entry name" value="Acyl_Trfase/lysoPLipase"/>
</dbReference>
<dbReference type="Gene3D" id="3.40.1090.10">
    <property type="entry name" value="Cytosolic phospholipase A2 catalytic domain"/>
    <property type="match status" value="1"/>
</dbReference>
<dbReference type="SUPFAM" id="SSF52151">
    <property type="entry name" value="FabD/lysophospholipase-like"/>
    <property type="match status" value="1"/>
</dbReference>
<name>A0ABM7MTB5_9BURK</name>